<evidence type="ECO:0000313" key="2">
    <source>
        <dbReference type="Proteomes" id="UP001327560"/>
    </source>
</evidence>
<dbReference type="AlphaFoldDB" id="A0AAQ3KH72"/>
<name>A0AAQ3KH72_9LILI</name>
<dbReference type="EMBL" id="CP136894">
    <property type="protein sequence ID" value="WOL08577.1"/>
    <property type="molecule type" value="Genomic_DNA"/>
</dbReference>
<reference evidence="1 2" key="1">
    <citation type="submission" date="2023-10" db="EMBL/GenBank/DDBJ databases">
        <title>Chromosome-scale genome assembly provides insights into flower coloration mechanisms of Canna indica.</title>
        <authorList>
            <person name="Li C."/>
        </authorList>
    </citation>
    <scope>NUCLEOTIDE SEQUENCE [LARGE SCALE GENOMIC DNA]</scope>
    <source>
        <tissue evidence="1">Flower</tissue>
    </source>
</reference>
<evidence type="ECO:0000313" key="1">
    <source>
        <dbReference type="EMBL" id="WOL08577.1"/>
    </source>
</evidence>
<gene>
    <name evidence="1" type="ORF">Cni_G17330</name>
</gene>
<accession>A0AAQ3KH72</accession>
<sequence length="108" mass="13007">MQCDWRNSCDLADTDKWIQIFFPCIPEIYKSGMVLMFGNHCLTMIMETIRIFIHTVYQGESQFFEAEKTNANSNIWYQIRIYNQYVIDVYLYVYAATFSYYELLVFNL</sequence>
<proteinExistence type="predicted"/>
<keyword evidence="2" id="KW-1185">Reference proteome</keyword>
<organism evidence="1 2">
    <name type="scientific">Canna indica</name>
    <name type="common">Indian-shot</name>
    <dbReference type="NCBI Taxonomy" id="4628"/>
    <lineage>
        <taxon>Eukaryota</taxon>
        <taxon>Viridiplantae</taxon>
        <taxon>Streptophyta</taxon>
        <taxon>Embryophyta</taxon>
        <taxon>Tracheophyta</taxon>
        <taxon>Spermatophyta</taxon>
        <taxon>Magnoliopsida</taxon>
        <taxon>Liliopsida</taxon>
        <taxon>Zingiberales</taxon>
        <taxon>Cannaceae</taxon>
        <taxon>Canna</taxon>
    </lineage>
</organism>
<protein>
    <submittedName>
        <fullName evidence="1">Uncharacterized protein</fullName>
    </submittedName>
</protein>
<dbReference type="Proteomes" id="UP001327560">
    <property type="component" value="Chromosome 5"/>
</dbReference>